<gene>
    <name evidence="2" type="ORF">AVDCRST_MAG30-2</name>
</gene>
<dbReference type="EMBL" id="CADCVS010000001">
    <property type="protein sequence ID" value="CAA9469664.1"/>
    <property type="molecule type" value="Genomic_DNA"/>
</dbReference>
<keyword evidence="1" id="KW-0732">Signal</keyword>
<protein>
    <recommendedName>
        <fullName evidence="3">IPT/TIG domain-containing protein</fullName>
    </recommendedName>
</protein>
<evidence type="ECO:0000313" key="2">
    <source>
        <dbReference type="EMBL" id="CAA9469664.1"/>
    </source>
</evidence>
<feature type="chain" id="PRO_5026776959" description="IPT/TIG domain-containing protein" evidence="1">
    <location>
        <begin position="27"/>
        <end position="241"/>
    </location>
</feature>
<sequence>MKIRRLATLGAVATVTVAAAPATALGATLAPLKPCYVSVPSSPPQLELVSVAGSGFTPNSKVDVAVDGRTAVNGVPVDAAGNLPAGVQAPAPFIAKRDKPFTVVATEQGNAASTASQASRVTALNVGIQPRKARPSSRVRFRGRGFTGQGPVYGHYRYKGKNRKRVTFKPSGPCGTFSQRKKQIPVSRPGTGEWTLQFDQQKRYARTPSSVFVRLTIVVTRTVRFSSLTPAPTPEFGFPAG</sequence>
<feature type="signal peptide" evidence="1">
    <location>
        <begin position="1"/>
        <end position="26"/>
    </location>
</feature>
<evidence type="ECO:0000256" key="1">
    <source>
        <dbReference type="SAM" id="SignalP"/>
    </source>
</evidence>
<dbReference type="AlphaFoldDB" id="A0A6J4RBX3"/>
<name>A0A6J4RBX3_9ACTN</name>
<reference evidence="2" key="1">
    <citation type="submission" date="2020-02" db="EMBL/GenBank/DDBJ databases">
        <authorList>
            <person name="Meier V. D."/>
        </authorList>
    </citation>
    <scope>NUCLEOTIDE SEQUENCE</scope>
    <source>
        <strain evidence="2">AVDCRST_MAG30</strain>
    </source>
</reference>
<organism evidence="2">
    <name type="scientific">uncultured Solirubrobacteraceae bacterium</name>
    <dbReference type="NCBI Taxonomy" id="1162706"/>
    <lineage>
        <taxon>Bacteria</taxon>
        <taxon>Bacillati</taxon>
        <taxon>Actinomycetota</taxon>
        <taxon>Thermoleophilia</taxon>
        <taxon>Solirubrobacterales</taxon>
        <taxon>Solirubrobacteraceae</taxon>
        <taxon>environmental samples</taxon>
    </lineage>
</organism>
<accession>A0A6J4RBX3</accession>
<proteinExistence type="predicted"/>
<evidence type="ECO:0008006" key="3">
    <source>
        <dbReference type="Google" id="ProtNLM"/>
    </source>
</evidence>